<reference evidence="9 10" key="1">
    <citation type="journal article" date="2008" name="Nature">
        <title>The genome of the choanoflagellate Monosiga brevicollis and the origin of metazoans.</title>
        <authorList>
            <consortium name="JGI Sequencing"/>
            <person name="King N."/>
            <person name="Westbrook M.J."/>
            <person name="Young S.L."/>
            <person name="Kuo A."/>
            <person name="Abedin M."/>
            <person name="Chapman J."/>
            <person name="Fairclough S."/>
            <person name="Hellsten U."/>
            <person name="Isogai Y."/>
            <person name="Letunic I."/>
            <person name="Marr M."/>
            <person name="Pincus D."/>
            <person name="Putnam N."/>
            <person name="Rokas A."/>
            <person name="Wright K.J."/>
            <person name="Zuzow R."/>
            <person name="Dirks W."/>
            <person name="Good M."/>
            <person name="Goodstein D."/>
            <person name="Lemons D."/>
            <person name="Li W."/>
            <person name="Lyons J.B."/>
            <person name="Morris A."/>
            <person name="Nichols S."/>
            <person name="Richter D.J."/>
            <person name="Salamov A."/>
            <person name="Bork P."/>
            <person name="Lim W.A."/>
            <person name="Manning G."/>
            <person name="Miller W.T."/>
            <person name="McGinnis W."/>
            <person name="Shapiro H."/>
            <person name="Tjian R."/>
            <person name="Grigoriev I.V."/>
            <person name="Rokhsar D."/>
        </authorList>
    </citation>
    <scope>NUCLEOTIDE SEQUENCE [LARGE SCALE GENOMIC DNA]</scope>
    <source>
        <strain evidence="10">MX1 / ATCC 50154</strain>
    </source>
</reference>
<feature type="domain" description="AAA+ ATPase" evidence="8">
    <location>
        <begin position="29"/>
        <end position="164"/>
    </location>
</feature>
<dbReference type="FunFam" id="3.40.50.300:FF:001025">
    <property type="entry name" value="ATPase family, AAA domain-containing 2B"/>
    <property type="match status" value="1"/>
</dbReference>
<evidence type="ECO:0000256" key="6">
    <source>
        <dbReference type="ARBA" id="ARBA00023128"/>
    </source>
</evidence>
<dbReference type="InterPro" id="IPR003960">
    <property type="entry name" value="ATPase_AAA_CS"/>
</dbReference>
<keyword evidence="4 7" id="KW-0067">ATP-binding</keyword>
<protein>
    <recommendedName>
        <fullName evidence="8">AAA+ ATPase domain-containing protein</fullName>
    </recommendedName>
</protein>
<comment type="similarity">
    <text evidence="7">Belongs to the AAA ATPase family.</text>
</comment>
<keyword evidence="6" id="KW-0496">Mitochondrion</keyword>
<dbReference type="SMART" id="SM00382">
    <property type="entry name" value="AAA"/>
    <property type="match status" value="1"/>
</dbReference>
<dbReference type="AlphaFoldDB" id="A9V6C7"/>
<dbReference type="Pfam" id="PF17862">
    <property type="entry name" value="AAA_lid_3"/>
    <property type="match status" value="1"/>
</dbReference>
<evidence type="ECO:0000256" key="4">
    <source>
        <dbReference type="ARBA" id="ARBA00022840"/>
    </source>
</evidence>
<dbReference type="eggNOG" id="KOG0737">
    <property type="taxonomic scope" value="Eukaryota"/>
</dbReference>
<dbReference type="RefSeq" id="XP_001748210.1">
    <property type="nucleotide sequence ID" value="XM_001748158.1"/>
</dbReference>
<dbReference type="GO" id="GO:0005524">
    <property type="term" value="F:ATP binding"/>
    <property type="evidence" value="ECO:0007669"/>
    <property type="project" value="UniProtKB-KW"/>
</dbReference>
<keyword evidence="3" id="KW-1000">Mitochondrion outer membrane</keyword>
<dbReference type="Gene3D" id="1.10.8.60">
    <property type="match status" value="1"/>
</dbReference>
<dbReference type="PANTHER" id="PTHR45644">
    <property type="entry name" value="AAA ATPASE, PUTATIVE (AFU_ORTHOLOGUE AFUA_2G12920)-RELATED-RELATED"/>
    <property type="match status" value="1"/>
</dbReference>
<dbReference type="GO" id="GO:0005741">
    <property type="term" value="C:mitochondrial outer membrane"/>
    <property type="evidence" value="ECO:0000318"/>
    <property type="project" value="GO_Central"/>
</dbReference>
<evidence type="ECO:0000256" key="5">
    <source>
        <dbReference type="ARBA" id="ARBA00023054"/>
    </source>
</evidence>
<dbReference type="GeneID" id="5893441"/>
<dbReference type="STRING" id="81824.A9V6C7"/>
<dbReference type="KEGG" id="mbr:MONBRDRAFT_33603"/>
<dbReference type="InterPro" id="IPR003959">
    <property type="entry name" value="ATPase_AAA_core"/>
</dbReference>
<evidence type="ECO:0000256" key="1">
    <source>
        <dbReference type="ARBA" id="ARBA00004572"/>
    </source>
</evidence>
<evidence type="ECO:0000256" key="7">
    <source>
        <dbReference type="RuleBase" id="RU003651"/>
    </source>
</evidence>
<dbReference type="PROSITE" id="PS00674">
    <property type="entry name" value="AAA"/>
    <property type="match status" value="1"/>
</dbReference>
<evidence type="ECO:0000256" key="3">
    <source>
        <dbReference type="ARBA" id="ARBA00022787"/>
    </source>
</evidence>
<keyword evidence="5" id="KW-0175">Coiled coil</keyword>
<sequence>MDVKETLKENTVYPLKYPQLFQEGSASQAVKGLLLFGPPGTGKTMLAKAVATETGATFLNVDSASISSKWYGEAEKMARAVFTLARKLAPTIIFIDEIDSLLSARDDTERSTIASVKTTLMREWDGLSTTADRVLVIGATNRPYTLDEAILRRMPRRVMVDLPDKAERISILEVGLRGNRLAASLSLDTLAERLDSYSGSDVREVCREAAVSIANAKARELEEMASRGEPLVGSRFALRPLKMADFEAAMKKIRPSIPKDSAMRKKVHEWNEQFGEGGNGKNNSGYESIYL</sequence>
<dbReference type="InterPro" id="IPR003593">
    <property type="entry name" value="AAA+_ATPase"/>
</dbReference>
<dbReference type="Gene3D" id="3.40.50.300">
    <property type="entry name" value="P-loop containing nucleotide triphosphate hydrolases"/>
    <property type="match status" value="1"/>
</dbReference>
<keyword evidence="2 7" id="KW-0547">Nucleotide-binding</keyword>
<accession>A9V6C7</accession>
<organism evidence="9 10">
    <name type="scientific">Monosiga brevicollis</name>
    <name type="common">Choanoflagellate</name>
    <dbReference type="NCBI Taxonomy" id="81824"/>
    <lineage>
        <taxon>Eukaryota</taxon>
        <taxon>Choanoflagellata</taxon>
        <taxon>Craspedida</taxon>
        <taxon>Salpingoecidae</taxon>
        <taxon>Monosiga</taxon>
    </lineage>
</organism>
<dbReference type="SUPFAM" id="SSF52540">
    <property type="entry name" value="P-loop containing nucleoside triphosphate hydrolases"/>
    <property type="match status" value="1"/>
</dbReference>
<dbReference type="GO" id="GO:0016887">
    <property type="term" value="F:ATP hydrolysis activity"/>
    <property type="evidence" value="ECO:0007669"/>
    <property type="project" value="InterPro"/>
</dbReference>
<dbReference type="Pfam" id="PF00004">
    <property type="entry name" value="AAA"/>
    <property type="match status" value="1"/>
</dbReference>
<dbReference type="InterPro" id="IPR027417">
    <property type="entry name" value="P-loop_NTPase"/>
</dbReference>
<keyword evidence="10" id="KW-1185">Reference proteome</keyword>
<evidence type="ECO:0000259" key="8">
    <source>
        <dbReference type="SMART" id="SM00382"/>
    </source>
</evidence>
<dbReference type="Proteomes" id="UP000001357">
    <property type="component" value="Unassembled WGS sequence"/>
</dbReference>
<evidence type="ECO:0000313" key="9">
    <source>
        <dbReference type="EMBL" id="EDQ86971.1"/>
    </source>
</evidence>
<proteinExistence type="inferred from homology"/>
<dbReference type="PANTHER" id="PTHR45644:SF56">
    <property type="entry name" value="AAA ATPASE, PUTATIVE (AFU_ORTHOLOGUE AFUA_2G12920)-RELATED"/>
    <property type="match status" value="1"/>
</dbReference>
<dbReference type="InterPro" id="IPR051701">
    <property type="entry name" value="Mito_OM_Translocase_MSP1"/>
</dbReference>
<dbReference type="InterPro" id="IPR041569">
    <property type="entry name" value="AAA_lid_3"/>
</dbReference>
<name>A9V6C7_MONBE</name>
<dbReference type="InParanoid" id="A9V6C7"/>
<keyword evidence="3" id="KW-0472">Membrane</keyword>
<evidence type="ECO:0000256" key="2">
    <source>
        <dbReference type="ARBA" id="ARBA00022741"/>
    </source>
</evidence>
<evidence type="ECO:0000313" key="10">
    <source>
        <dbReference type="Proteomes" id="UP000001357"/>
    </source>
</evidence>
<comment type="subcellular location">
    <subcellularLocation>
        <location evidence="1">Mitochondrion outer membrane</location>
        <topology evidence="1">Single-pass membrane protein</topology>
    </subcellularLocation>
</comment>
<gene>
    <name evidence="9" type="ORF">MONBRDRAFT_33603</name>
</gene>
<dbReference type="EMBL" id="CH991562">
    <property type="protein sequence ID" value="EDQ86971.1"/>
    <property type="molecule type" value="Genomic_DNA"/>
</dbReference>
<dbReference type="OMA" id="KYMRAAH"/>